<evidence type="ECO:0000313" key="3">
    <source>
        <dbReference type="RefSeq" id="XP_026678353.1"/>
    </source>
</evidence>
<feature type="compositionally biased region" description="Basic and acidic residues" evidence="1">
    <location>
        <begin position="196"/>
        <end position="217"/>
    </location>
</feature>
<evidence type="ECO:0000313" key="2">
    <source>
        <dbReference type="Proteomes" id="UP000079169"/>
    </source>
</evidence>
<feature type="compositionally biased region" description="Polar residues" evidence="1">
    <location>
        <begin position="368"/>
        <end position="381"/>
    </location>
</feature>
<organism evidence="2 3">
    <name type="scientific">Diaphorina citri</name>
    <name type="common">Asian citrus psyllid</name>
    <dbReference type="NCBI Taxonomy" id="121845"/>
    <lineage>
        <taxon>Eukaryota</taxon>
        <taxon>Metazoa</taxon>
        <taxon>Ecdysozoa</taxon>
        <taxon>Arthropoda</taxon>
        <taxon>Hexapoda</taxon>
        <taxon>Insecta</taxon>
        <taxon>Pterygota</taxon>
        <taxon>Neoptera</taxon>
        <taxon>Paraneoptera</taxon>
        <taxon>Hemiptera</taxon>
        <taxon>Sternorrhyncha</taxon>
        <taxon>Psylloidea</taxon>
        <taxon>Psyllidae</taxon>
        <taxon>Diaphorininae</taxon>
        <taxon>Diaphorina</taxon>
    </lineage>
</organism>
<dbReference type="GeneID" id="113466836"/>
<feature type="region of interest" description="Disordered" evidence="1">
    <location>
        <begin position="149"/>
        <end position="174"/>
    </location>
</feature>
<feature type="compositionally biased region" description="Polar residues" evidence="1">
    <location>
        <begin position="500"/>
        <end position="537"/>
    </location>
</feature>
<feature type="region of interest" description="Disordered" evidence="1">
    <location>
        <begin position="368"/>
        <end position="388"/>
    </location>
</feature>
<feature type="compositionally biased region" description="Polar residues" evidence="1">
    <location>
        <begin position="552"/>
        <end position="602"/>
    </location>
</feature>
<dbReference type="PaxDb" id="121845-A0A3Q0IUL7"/>
<dbReference type="KEGG" id="dci:113466836"/>
<feature type="compositionally biased region" description="Low complexity" evidence="1">
    <location>
        <begin position="156"/>
        <end position="166"/>
    </location>
</feature>
<proteinExistence type="predicted"/>
<dbReference type="AlphaFoldDB" id="A0A3Q0IUL7"/>
<accession>A0A3Q0IUL7</accession>
<protein>
    <submittedName>
        <fullName evidence="3">Uncharacterized protein LOC113466836</fullName>
    </submittedName>
</protein>
<dbReference type="RefSeq" id="XP_026678353.1">
    <property type="nucleotide sequence ID" value="XM_026822552.1"/>
</dbReference>
<feature type="compositionally biased region" description="Low complexity" evidence="1">
    <location>
        <begin position="617"/>
        <end position="632"/>
    </location>
</feature>
<feature type="compositionally biased region" description="Low complexity" evidence="1">
    <location>
        <begin position="474"/>
        <end position="499"/>
    </location>
</feature>
<evidence type="ECO:0000256" key="1">
    <source>
        <dbReference type="SAM" id="MobiDB-lite"/>
    </source>
</evidence>
<sequence>MNGIMRRNFPKVLPEYPGIPTPLPALPIDVRRLSLPPNSFDLCSADNQGGGPKIPPLPPPRISSTLGRKPQQPLHKSQVFIQLNKNESVIPETIDESCAETLATSSGSTKDIENKIDKILQNPPKLTKQNSVDLESTIKQVKSNMAAIEHNVPNIEPTSSATTETPEVSRNSNSFESAIKKQKNKILNKLSSGSSGEKDQSKRDTAKERKHEHIAKETSPECINLSEENVFYETVFHDSSVTNVVPNPATSGAPSNPVTDIPFVHKQQNKTPEEIYKTLKMIRLEKEKLESSIPNTTSTVPNTISTATASLPINDKTSTYAIIRNTNQNPQQLLNSQQKTTKVSKEPKYIIKPQLSQITPKKVPVANTNSGALPEVPSTTPRVLPNRNKPAGQGVQSNIMIGTQANIISGVPPGRSLPHKESVEPNYKVPYTKGSIGVNEYGENPPPETKNVQSKTNLPVSSTNSANSPSVTNSVNIPISSPPSSSSSVPHSTSASTNSTTQVPSNTVSQAKSIDTLSPTTHKDVISSNTQKSNVISHKNDAISPNAHKNNDISSNKNDVISSNTHKNEVISSNTHKNDAISSKNDVISNKNDVTHPTTQKIDVTGTSSSKDKKSSTETLSSDKSSNSATASGMSTIKRKKKS</sequence>
<name>A0A3Q0IUL7_DIACI</name>
<reference evidence="3" key="1">
    <citation type="submission" date="2025-08" db="UniProtKB">
        <authorList>
            <consortium name="RefSeq"/>
        </authorList>
    </citation>
    <scope>IDENTIFICATION</scope>
</reference>
<feature type="region of interest" description="Disordered" evidence="1">
    <location>
        <begin position="186"/>
        <end position="217"/>
    </location>
</feature>
<gene>
    <name evidence="3" type="primary">LOC113466836</name>
</gene>
<feature type="region of interest" description="Disordered" evidence="1">
    <location>
        <begin position="410"/>
        <end position="643"/>
    </location>
</feature>
<feature type="compositionally biased region" description="Polar residues" evidence="1">
    <location>
        <begin position="450"/>
        <end position="473"/>
    </location>
</feature>
<keyword evidence="2" id="KW-1185">Reference proteome</keyword>
<dbReference type="Proteomes" id="UP000079169">
    <property type="component" value="Unplaced"/>
</dbReference>